<gene>
    <name evidence="1" type="ORF">BDA96_10G093900</name>
</gene>
<sequence>MPHLREAGRPPSSAVCCLLLSPAQTPPEPRHDKRERAVVTSGLFESVLNGSSIGLLALPVAEQRITVPLPPMPSLATRTSHIALAPTNVPTLLTIGCIWCGWVQSPSCQCCRQPAPSKEESCLKEENKEEEGRKERQLDHFRCLIKVARRVGKPCYLKWQYDYNIIVTPCF</sequence>
<evidence type="ECO:0000313" key="1">
    <source>
        <dbReference type="EMBL" id="KAG0513345.1"/>
    </source>
</evidence>
<dbReference type="EMBL" id="CM027689">
    <property type="protein sequence ID" value="KAG0513345.1"/>
    <property type="molecule type" value="Genomic_DNA"/>
</dbReference>
<reference evidence="1" key="1">
    <citation type="journal article" date="2019" name="BMC Genomics">
        <title>A new reference genome for Sorghum bicolor reveals high levels of sequence similarity between sweet and grain genotypes: implications for the genetics of sugar metabolism.</title>
        <authorList>
            <person name="Cooper E.A."/>
            <person name="Brenton Z.W."/>
            <person name="Flinn B.S."/>
            <person name="Jenkins J."/>
            <person name="Shu S."/>
            <person name="Flowers D."/>
            <person name="Luo F."/>
            <person name="Wang Y."/>
            <person name="Xia P."/>
            <person name="Barry K."/>
            <person name="Daum C."/>
            <person name="Lipzen A."/>
            <person name="Yoshinaga Y."/>
            <person name="Schmutz J."/>
            <person name="Saski C."/>
            <person name="Vermerris W."/>
            <person name="Kresovich S."/>
        </authorList>
    </citation>
    <scope>NUCLEOTIDE SEQUENCE</scope>
</reference>
<dbReference type="Proteomes" id="UP000807115">
    <property type="component" value="Chromosome 10"/>
</dbReference>
<evidence type="ECO:0000313" key="2">
    <source>
        <dbReference type="Proteomes" id="UP000807115"/>
    </source>
</evidence>
<comment type="caution">
    <text evidence="1">The sequence shown here is derived from an EMBL/GenBank/DDBJ whole genome shotgun (WGS) entry which is preliminary data.</text>
</comment>
<protein>
    <submittedName>
        <fullName evidence="1">Uncharacterized protein</fullName>
    </submittedName>
</protein>
<reference evidence="1" key="2">
    <citation type="submission" date="2020-10" db="EMBL/GenBank/DDBJ databases">
        <authorList>
            <person name="Cooper E.A."/>
            <person name="Brenton Z.W."/>
            <person name="Flinn B.S."/>
            <person name="Jenkins J."/>
            <person name="Shu S."/>
            <person name="Flowers D."/>
            <person name="Luo F."/>
            <person name="Wang Y."/>
            <person name="Xia P."/>
            <person name="Barry K."/>
            <person name="Daum C."/>
            <person name="Lipzen A."/>
            <person name="Yoshinaga Y."/>
            <person name="Schmutz J."/>
            <person name="Saski C."/>
            <person name="Vermerris W."/>
            <person name="Kresovich S."/>
        </authorList>
    </citation>
    <scope>NUCLEOTIDE SEQUENCE</scope>
</reference>
<accession>A0A921Q2S2</accession>
<name>A0A921Q2S2_SORBI</name>
<proteinExistence type="predicted"/>
<dbReference type="AlphaFoldDB" id="A0A921Q2S2"/>
<organism evidence="1 2">
    <name type="scientific">Sorghum bicolor</name>
    <name type="common">Sorghum</name>
    <name type="synonym">Sorghum vulgare</name>
    <dbReference type="NCBI Taxonomy" id="4558"/>
    <lineage>
        <taxon>Eukaryota</taxon>
        <taxon>Viridiplantae</taxon>
        <taxon>Streptophyta</taxon>
        <taxon>Embryophyta</taxon>
        <taxon>Tracheophyta</taxon>
        <taxon>Spermatophyta</taxon>
        <taxon>Magnoliopsida</taxon>
        <taxon>Liliopsida</taxon>
        <taxon>Poales</taxon>
        <taxon>Poaceae</taxon>
        <taxon>PACMAD clade</taxon>
        <taxon>Panicoideae</taxon>
        <taxon>Andropogonodae</taxon>
        <taxon>Andropogoneae</taxon>
        <taxon>Sorghinae</taxon>
        <taxon>Sorghum</taxon>
    </lineage>
</organism>